<keyword evidence="1" id="KW-1133">Transmembrane helix</keyword>
<keyword evidence="1" id="KW-0472">Membrane</keyword>
<proteinExistence type="predicted"/>
<gene>
    <name evidence="2" type="ORF">GQ43DRAFT_40672</name>
</gene>
<comment type="caution">
    <text evidence="2">The sequence shown here is derived from an EMBL/GenBank/DDBJ whole genome shotgun (WGS) entry which is preliminary data.</text>
</comment>
<dbReference type="Proteomes" id="UP000799536">
    <property type="component" value="Unassembled WGS sequence"/>
</dbReference>
<protein>
    <submittedName>
        <fullName evidence="2">Uncharacterized protein</fullName>
    </submittedName>
</protein>
<evidence type="ECO:0000313" key="3">
    <source>
        <dbReference type="Proteomes" id="UP000799536"/>
    </source>
</evidence>
<keyword evidence="1" id="KW-0812">Transmembrane</keyword>
<feature type="transmembrane region" description="Helical" evidence="1">
    <location>
        <begin position="81"/>
        <end position="100"/>
    </location>
</feature>
<evidence type="ECO:0000313" key="2">
    <source>
        <dbReference type="EMBL" id="KAF2201290.1"/>
    </source>
</evidence>
<accession>A0A9P4MYW6</accession>
<evidence type="ECO:0000256" key="1">
    <source>
        <dbReference type="SAM" id="Phobius"/>
    </source>
</evidence>
<dbReference type="EMBL" id="ML993982">
    <property type="protein sequence ID" value="KAF2201290.1"/>
    <property type="molecule type" value="Genomic_DNA"/>
</dbReference>
<dbReference type="AlphaFoldDB" id="A0A9P4MYW6"/>
<name>A0A9P4MYW6_9PLEO</name>
<sequence length="132" mass="14822">MIFGGCFGVLRVAGNFWAGCDVEGGVVGFRMLESLNWQGPGEYQMKESFSVISPSAYNLLRTLLPIHGGSVTTPLRQLVQFLKQIWAAMTIFIAAVYNQLSSYSVYRLRQQCTAYERANSNDNDIPRYTSHQ</sequence>
<keyword evidence="3" id="KW-1185">Reference proteome</keyword>
<reference evidence="2" key="1">
    <citation type="journal article" date="2020" name="Stud. Mycol.">
        <title>101 Dothideomycetes genomes: a test case for predicting lifestyles and emergence of pathogens.</title>
        <authorList>
            <person name="Haridas S."/>
            <person name="Albert R."/>
            <person name="Binder M."/>
            <person name="Bloem J."/>
            <person name="Labutti K."/>
            <person name="Salamov A."/>
            <person name="Andreopoulos B."/>
            <person name="Baker S."/>
            <person name="Barry K."/>
            <person name="Bills G."/>
            <person name="Bluhm B."/>
            <person name="Cannon C."/>
            <person name="Castanera R."/>
            <person name="Culley D."/>
            <person name="Daum C."/>
            <person name="Ezra D."/>
            <person name="Gonzalez J."/>
            <person name="Henrissat B."/>
            <person name="Kuo A."/>
            <person name="Liang C."/>
            <person name="Lipzen A."/>
            <person name="Lutzoni F."/>
            <person name="Magnuson J."/>
            <person name="Mondo S."/>
            <person name="Nolan M."/>
            <person name="Ohm R."/>
            <person name="Pangilinan J."/>
            <person name="Park H.-J."/>
            <person name="Ramirez L."/>
            <person name="Alfaro M."/>
            <person name="Sun H."/>
            <person name="Tritt A."/>
            <person name="Yoshinaga Y."/>
            <person name="Zwiers L.-H."/>
            <person name="Turgeon B."/>
            <person name="Goodwin S."/>
            <person name="Spatafora J."/>
            <person name="Crous P."/>
            <person name="Grigoriev I."/>
        </authorList>
    </citation>
    <scope>NUCLEOTIDE SEQUENCE</scope>
    <source>
        <strain evidence="2">ATCC 74209</strain>
    </source>
</reference>
<organism evidence="2 3">
    <name type="scientific">Delitschia confertaspora ATCC 74209</name>
    <dbReference type="NCBI Taxonomy" id="1513339"/>
    <lineage>
        <taxon>Eukaryota</taxon>
        <taxon>Fungi</taxon>
        <taxon>Dikarya</taxon>
        <taxon>Ascomycota</taxon>
        <taxon>Pezizomycotina</taxon>
        <taxon>Dothideomycetes</taxon>
        <taxon>Pleosporomycetidae</taxon>
        <taxon>Pleosporales</taxon>
        <taxon>Delitschiaceae</taxon>
        <taxon>Delitschia</taxon>
    </lineage>
</organism>